<evidence type="ECO:0000313" key="3">
    <source>
        <dbReference type="Proteomes" id="UP000735302"/>
    </source>
</evidence>
<organism evidence="2 3">
    <name type="scientific">Plakobranchus ocellatus</name>
    <dbReference type="NCBI Taxonomy" id="259542"/>
    <lineage>
        <taxon>Eukaryota</taxon>
        <taxon>Metazoa</taxon>
        <taxon>Spiralia</taxon>
        <taxon>Lophotrochozoa</taxon>
        <taxon>Mollusca</taxon>
        <taxon>Gastropoda</taxon>
        <taxon>Heterobranchia</taxon>
        <taxon>Euthyneura</taxon>
        <taxon>Panpulmonata</taxon>
        <taxon>Sacoglossa</taxon>
        <taxon>Placobranchoidea</taxon>
        <taxon>Plakobranchidae</taxon>
        <taxon>Plakobranchus</taxon>
    </lineage>
</organism>
<reference evidence="2 3" key="1">
    <citation type="journal article" date="2021" name="Elife">
        <title>Chloroplast acquisition without the gene transfer in kleptoplastic sea slugs, Plakobranchus ocellatus.</title>
        <authorList>
            <person name="Maeda T."/>
            <person name="Takahashi S."/>
            <person name="Yoshida T."/>
            <person name="Shimamura S."/>
            <person name="Takaki Y."/>
            <person name="Nagai Y."/>
            <person name="Toyoda A."/>
            <person name="Suzuki Y."/>
            <person name="Arimoto A."/>
            <person name="Ishii H."/>
            <person name="Satoh N."/>
            <person name="Nishiyama T."/>
            <person name="Hasebe M."/>
            <person name="Maruyama T."/>
            <person name="Minagawa J."/>
            <person name="Obokata J."/>
            <person name="Shigenobu S."/>
        </authorList>
    </citation>
    <scope>NUCLEOTIDE SEQUENCE [LARGE SCALE GENOMIC DNA]</scope>
</reference>
<proteinExistence type="predicted"/>
<sequence length="104" mass="11741">MTDSGSAATALLAFFIAFAFTDGLKCLSCRGQNVYECIMSAMIKICNKGEECRFRMLHRRFIPSRTMAWFEGGCASRAECRAPDNHYAHFCCRISYCNYLPVGK</sequence>
<dbReference type="SUPFAM" id="SSF57302">
    <property type="entry name" value="Snake toxin-like"/>
    <property type="match status" value="1"/>
</dbReference>
<accession>A0AAV3Z6A2</accession>
<keyword evidence="3" id="KW-1185">Reference proteome</keyword>
<dbReference type="AlphaFoldDB" id="A0AAV3Z6A2"/>
<feature type="chain" id="PRO_5043966030" evidence="1">
    <location>
        <begin position="24"/>
        <end position="104"/>
    </location>
</feature>
<comment type="caution">
    <text evidence="2">The sequence shown here is derived from an EMBL/GenBank/DDBJ whole genome shotgun (WGS) entry which is preliminary data.</text>
</comment>
<name>A0AAV3Z6A2_9GAST</name>
<gene>
    <name evidence="2" type="ORF">PoB_001656200</name>
</gene>
<keyword evidence="1" id="KW-0732">Signal</keyword>
<dbReference type="EMBL" id="BLXT01001985">
    <property type="protein sequence ID" value="GFN90056.1"/>
    <property type="molecule type" value="Genomic_DNA"/>
</dbReference>
<evidence type="ECO:0000313" key="2">
    <source>
        <dbReference type="EMBL" id="GFN90056.1"/>
    </source>
</evidence>
<dbReference type="InterPro" id="IPR045860">
    <property type="entry name" value="Snake_toxin-like_sf"/>
</dbReference>
<feature type="signal peptide" evidence="1">
    <location>
        <begin position="1"/>
        <end position="23"/>
    </location>
</feature>
<protein>
    <submittedName>
        <fullName evidence="2">Uncharacterized protein</fullName>
    </submittedName>
</protein>
<evidence type="ECO:0000256" key="1">
    <source>
        <dbReference type="SAM" id="SignalP"/>
    </source>
</evidence>
<dbReference type="Proteomes" id="UP000735302">
    <property type="component" value="Unassembled WGS sequence"/>
</dbReference>